<reference evidence="2 3" key="1">
    <citation type="submission" date="2020-07" db="EMBL/GenBank/DDBJ databases">
        <authorList>
            <person name="Feng X."/>
        </authorList>
    </citation>
    <scope>NUCLEOTIDE SEQUENCE [LARGE SCALE GENOMIC DNA]</scope>
    <source>
        <strain evidence="2 3">JCM31066</strain>
    </source>
</reference>
<dbReference type="RefSeq" id="WP_185676171.1">
    <property type="nucleotide sequence ID" value="NZ_JACHVB010000035.1"/>
</dbReference>
<dbReference type="AlphaFoldDB" id="A0A842HI27"/>
<dbReference type="EMBL" id="JACHVB010000035">
    <property type="protein sequence ID" value="MBC2595214.1"/>
    <property type="molecule type" value="Genomic_DNA"/>
</dbReference>
<protein>
    <submittedName>
        <fullName evidence="2">DUF2254 domain-containing protein</fullName>
    </submittedName>
</protein>
<proteinExistence type="predicted"/>
<name>A0A842HI27_9BACT</name>
<feature type="transmembrane region" description="Helical" evidence="1">
    <location>
        <begin position="104"/>
        <end position="127"/>
    </location>
</feature>
<sequence>MLSTLQFIRNRLAEALWVRPLLMCIVSVVATVIAYLLGRWVDDSLVPDISRESLQILLGVLSSGMLAIAVFAVGAMVSAYSSAGQTATPRAFSLIIADDVSQNALSTFIGAFLFSVIAVLALMNGFYSGSGRFFLLLLTLTVFWVVVITFIRWVDRIARLGRLGMTLEKVEAATVRSIGRYQRSWLWHACAQEDTDGGIEIRGADIGYLQRVDWAFLQKWATQADLKVHAEVLPGAFITPDRVLARIAGKPQAPLEEEEINRVRRAFRIGEQRLFDEDPRFGFIVLSEIASRALSPAVNDPGTAIQVTGQLVRLLHRWSNPQNESDAETDNRYDRVDAPCIPLDALFDDAFTGIARDGAPMREVMIRLQKAFRALAAVDEDLKAVCERHAEQALKRAKLGLALDEDYQSVADICKQPSA</sequence>
<evidence type="ECO:0000313" key="2">
    <source>
        <dbReference type="EMBL" id="MBC2595214.1"/>
    </source>
</evidence>
<feature type="transmembrane region" description="Helical" evidence="1">
    <location>
        <begin position="133"/>
        <end position="154"/>
    </location>
</feature>
<gene>
    <name evidence="2" type="ORF">H5P28_13180</name>
</gene>
<comment type="caution">
    <text evidence="2">The sequence shown here is derived from an EMBL/GenBank/DDBJ whole genome shotgun (WGS) entry which is preliminary data.</text>
</comment>
<dbReference type="Pfam" id="PF10011">
    <property type="entry name" value="DUF2254"/>
    <property type="match status" value="1"/>
</dbReference>
<evidence type="ECO:0000313" key="3">
    <source>
        <dbReference type="Proteomes" id="UP000546464"/>
    </source>
</evidence>
<accession>A0A842HI27</accession>
<keyword evidence="3" id="KW-1185">Reference proteome</keyword>
<feature type="transmembrane region" description="Helical" evidence="1">
    <location>
        <begin position="56"/>
        <end position="83"/>
    </location>
</feature>
<dbReference type="Proteomes" id="UP000546464">
    <property type="component" value="Unassembled WGS sequence"/>
</dbReference>
<keyword evidence="1" id="KW-0812">Transmembrane</keyword>
<dbReference type="InterPro" id="IPR018723">
    <property type="entry name" value="DUF2254_membrane"/>
</dbReference>
<keyword evidence="1" id="KW-1133">Transmembrane helix</keyword>
<keyword evidence="1" id="KW-0472">Membrane</keyword>
<evidence type="ECO:0000256" key="1">
    <source>
        <dbReference type="SAM" id="Phobius"/>
    </source>
</evidence>
<organism evidence="2 3">
    <name type="scientific">Ruficoccus amylovorans</name>
    <dbReference type="NCBI Taxonomy" id="1804625"/>
    <lineage>
        <taxon>Bacteria</taxon>
        <taxon>Pseudomonadati</taxon>
        <taxon>Verrucomicrobiota</taxon>
        <taxon>Opitutia</taxon>
        <taxon>Puniceicoccales</taxon>
        <taxon>Cerasicoccaceae</taxon>
        <taxon>Ruficoccus</taxon>
    </lineage>
</organism>
<feature type="transmembrane region" description="Helical" evidence="1">
    <location>
        <begin position="16"/>
        <end position="36"/>
    </location>
</feature>